<protein>
    <recommendedName>
        <fullName evidence="4">Tat pathway signal sequence domain protein</fullName>
    </recommendedName>
</protein>
<sequence length="167" mass="18136">MIDRRTFLKLSAGALVLTAAGTLTGCGDTVIEKTSGVAKIGDVTFICAMPFPGGGLGDGIVKQLTYLTQFTIQNNSAERVVIKPEDITCIFREADTKETLYFKRKELVAEPGQTAVYNGSQEFYLETKEGVPEKNSTGTYELRVRYNGQTAVFLYGNNGKNVTGSVE</sequence>
<feature type="chain" id="PRO_5039189651" description="Tat pathway signal sequence domain protein" evidence="1">
    <location>
        <begin position="26"/>
        <end position="167"/>
    </location>
</feature>
<evidence type="ECO:0008006" key="4">
    <source>
        <dbReference type="Google" id="ProtNLM"/>
    </source>
</evidence>
<accession>A0A2A7A1S2</accession>
<comment type="caution">
    <text evidence="2">The sequence shown here is derived from an EMBL/GenBank/DDBJ whole genome shotgun (WGS) entry which is preliminary data.</text>
</comment>
<dbReference type="EMBL" id="NMTV01000034">
    <property type="protein sequence ID" value="PDX73057.1"/>
    <property type="molecule type" value="Genomic_DNA"/>
</dbReference>
<proteinExistence type="predicted"/>
<evidence type="ECO:0000313" key="2">
    <source>
        <dbReference type="EMBL" id="PDX73057.1"/>
    </source>
</evidence>
<dbReference type="AlphaFoldDB" id="A0A2A7A1S2"/>
<dbReference type="PROSITE" id="PS51257">
    <property type="entry name" value="PROKAR_LIPOPROTEIN"/>
    <property type="match status" value="1"/>
</dbReference>
<dbReference type="Proteomes" id="UP000219901">
    <property type="component" value="Unassembled WGS sequence"/>
</dbReference>
<feature type="signal peptide" evidence="1">
    <location>
        <begin position="1"/>
        <end position="25"/>
    </location>
</feature>
<keyword evidence="1" id="KW-0732">Signal</keyword>
<name>A0A2A7A1S2_9FIRM</name>
<evidence type="ECO:0000313" key="3">
    <source>
        <dbReference type="Proteomes" id="UP000219901"/>
    </source>
</evidence>
<reference evidence="2 3" key="1">
    <citation type="journal article" date="2017" name="Front. Microbiol.">
        <title>New Insights into the Diversity of the Genus Faecalibacterium.</title>
        <authorList>
            <person name="Benevides L."/>
            <person name="Burman S."/>
            <person name="Martin R."/>
            <person name="Robert V."/>
            <person name="Thomas M."/>
            <person name="Miquel S."/>
            <person name="Chain F."/>
            <person name="Sokol H."/>
            <person name="Bermudez-Humaran L.G."/>
            <person name="Morrison M."/>
            <person name="Langella P."/>
            <person name="Azevedo V.A."/>
            <person name="Chatel J.M."/>
            <person name="Soares S."/>
        </authorList>
    </citation>
    <scope>NUCLEOTIDE SEQUENCE [LARGE SCALE GENOMIC DNA]</scope>
    <source>
        <strain evidence="2 3">CNCM I 4546</strain>
    </source>
</reference>
<organism evidence="2 3">
    <name type="scientific">Faecalibacterium prausnitzii</name>
    <dbReference type="NCBI Taxonomy" id="853"/>
    <lineage>
        <taxon>Bacteria</taxon>
        <taxon>Bacillati</taxon>
        <taxon>Bacillota</taxon>
        <taxon>Clostridia</taxon>
        <taxon>Eubacteriales</taxon>
        <taxon>Oscillospiraceae</taxon>
        <taxon>Faecalibacterium</taxon>
    </lineage>
</organism>
<evidence type="ECO:0000256" key="1">
    <source>
        <dbReference type="SAM" id="SignalP"/>
    </source>
</evidence>
<dbReference type="RefSeq" id="WP_097782817.1">
    <property type="nucleotide sequence ID" value="NZ_NMTV01000034.1"/>
</dbReference>
<gene>
    <name evidence="2" type="ORF">CGS55_04680</name>
</gene>